<dbReference type="InterPro" id="IPR051121">
    <property type="entry name" value="FAH"/>
</dbReference>
<accession>A0A1N7DGJ2</accession>
<dbReference type="Pfam" id="PF01557">
    <property type="entry name" value="FAA_hydrolase"/>
    <property type="match status" value="1"/>
</dbReference>
<dbReference type="PANTHER" id="PTHR42796:SF4">
    <property type="entry name" value="FUMARYLACETOACETATE HYDROLASE DOMAIN-CONTAINING PROTEIN 2A"/>
    <property type="match status" value="1"/>
</dbReference>
<dbReference type="GO" id="GO:0003824">
    <property type="term" value="F:catalytic activity"/>
    <property type="evidence" value="ECO:0007669"/>
    <property type="project" value="InterPro"/>
</dbReference>
<name>A0A1N7DGJ2_9EURY</name>
<dbReference type="GO" id="GO:0046872">
    <property type="term" value="F:metal ion binding"/>
    <property type="evidence" value="ECO:0007669"/>
    <property type="project" value="UniProtKB-KW"/>
</dbReference>
<keyword evidence="5" id="KW-1185">Reference proteome</keyword>
<dbReference type="GO" id="GO:0044281">
    <property type="term" value="P:small molecule metabolic process"/>
    <property type="evidence" value="ECO:0007669"/>
    <property type="project" value="UniProtKB-ARBA"/>
</dbReference>
<protein>
    <submittedName>
        <fullName evidence="4">2-keto-4-pentenoate hydratase/2-oxohepta-3-ene-1,7-dioic acid hydratase (Catechol pathway)</fullName>
    </submittedName>
</protein>
<dbReference type="SUPFAM" id="SSF56529">
    <property type="entry name" value="FAH"/>
    <property type="match status" value="1"/>
</dbReference>
<proteinExistence type="inferred from homology"/>
<evidence type="ECO:0000256" key="1">
    <source>
        <dbReference type="ARBA" id="ARBA00010211"/>
    </source>
</evidence>
<evidence type="ECO:0000256" key="2">
    <source>
        <dbReference type="ARBA" id="ARBA00022723"/>
    </source>
</evidence>
<evidence type="ECO:0000313" key="5">
    <source>
        <dbReference type="Proteomes" id="UP000186914"/>
    </source>
</evidence>
<dbReference type="PANTHER" id="PTHR42796">
    <property type="entry name" value="FUMARYLACETOACETATE HYDROLASE DOMAIN-CONTAINING PROTEIN 2A-RELATED"/>
    <property type="match status" value="1"/>
</dbReference>
<keyword evidence="2" id="KW-0479">Metal-binding</keyword>
<sequence>MLAMRTVRFRDETGIARTGELADETIKSGTKTYDFKAIDILPPCEPTKVICQAGGYMDHREESGFEDLPERPELFLKGPNSVSGHGDAIELPPGKDLVEFEAEFGIIIGRQCREVAADEAMDYVDGFTCVNDISNRDDQELERNWVRGKAFDGSLPMGPVIATPDEVPSDATLTLRHNGEVKQETSREMMIFSVAELVSDVSRLITLEPGDIIASGTPYGPDALAAGDVVEVEFEGVGTLRNHVIER</sequence>
<dbReference type="Gene3D" id="3.90.850.10">
    <property type="entry name" value="Fumarylacetoacetase-like, C-terminal domain"/>
    <property type="match status" value="1"/>
</dbReference>
<comment type="similarity">
    <text evidence="1">Belongs to the FAH family.</text>
</comment>
<dbReference type="InterPro" id="IPR036663">
    <property type="entry name" value="Fumarylacetoacetase_C_sf"/>
</dbReference>
<dbReference type="AlphaFoldDB" id="A0A1N7DGJ2"/>
<dbReference type="InterPro" id="IPR011234">
    <property type="entry name" value="Fumarylacetoacetase-like_C"/>
</dbReference>
<gene>
    <name evidence="4" type="ORF">SAMN05421858_3600</name>
</gene>
<dbReference type="EMBL" id="FTNO01000004">
    <property type="protein sequence ID" value="SIR74914.1"/>
    <property type="molecule type" value="Genomic_DNA"/>
</dbReference>
<reference evidence="5" key="1">
    <citation type="submission" date="2017-01" db="EMBL/GenBank/DDBJ databases">
        <authorList>
            <person name="Varghese N."/>
            <person name="Submissions S."/>
        </authorList>
    </citation>
    <scope>NUCLEOTIDE SEQUENCE [LARGE SCALE GENOMIC DNA]</scope>
    <source>
        <strain evidence="5">CGMCC 1.7737</strain>
    </source>
</reference>
<dbReference type="Proteomes" id="UP000186914">
    <property type="component" value="Unassembled WGS sequence"/>
</dbReference>
<evidence type="ECO:0000313" key="4">
    <source>
        <dbReference type="EMBL" id="SIR74914.1"/>
    </source>
</evidence>
<organism evidence="4 5">
    <name type="scientific">Haladaptatus litoreus</name>
    <dbReference type="NCBI Taxonomy" id="553468"/>
    <lineage>
        <taxon>Archaea</taxon>
        <taxon>Methanobacteriati</taxon>
        <taxon>Methanobacteriota</taxon>
        <taxon>Stenosarchaea group</taxon>
        <taxon>Halobacteria</taxon>
        <taxon>Halobacteriales</taxon>
        <taxon>Haladaptataceae</taxon>
        <taxon>Haladaptatus</taxon>
    </lineage>
</organism>
<evidence type="ECO:0000259" key="3">
    <source>
        <dbReference type="Pfam" id="PF01557"/>
    </source>
</evidence>
<feature type="domain" description="Fumarylacetoacetase-like C-terminal" evidence="3">
    <location>
        <begin position="48"/>
        <end position="244"/>
    </location>
</feature>